<dbReference type="Proteomes" id="UP001209540">
    <property type="component" value="Unassembled WGS sequence"/>
</dbReference>
<name>A0AAD5PGV8_9FUNG</name>
<evidence type="ECO:0000313" key="3">
    <source>
        <dbReference type="Proteomes" id="UP001209540"/>
    </source>
</evidence>
<keyword evidence="3" id="KW-1185">Reference proteome</keyword>
<feature type="compositionally biased region" description="Polar residues" evidence="1">
    <location>
        <begin position="71"/>
        <end position="86"/>
    </location>
</feature>
<gene>
    <name evidence="2" type="ORF">BDA99DRAFT_501083</name>
</gene>
<evidence type="ECO:0000313" key="2">
    <source>
        <dbReference type="EMBL" id="KAI9271811.1"/>
    </source>
</evidence>
<sequence>MATQQQQSATKGPAFEIRFCDDNRVQVFDLYGRNDPNAKRLPYEYDENEVLEGKLRYSKLIGYNPPPEDNVATQPSNSRSKTPQANQELLMQSSRYSKSYPLSDHHEEYTQMKVFHNNIREDALLPRGAISNATSTSNMYTSTQQSQQEAYQAPIPSRNYRMTTDIHPPTEAKLADHNDTTSLHGSPRFNAPSSQYPQQQSSNVYLMAPSMASTMIVNDEKYLTGANDHSQKKEERQRQKDGCCCIIS</sequence>
<feature type="region of interest" description="Disordered" evidence="1">
    <location>
        <begin position="61"/>
        <end position="86"/>
    </location>
</feature>
<accession>A0AAD5PGV8</accession>
<proteinExistence type="predicted"/>
<comment type="caution">
    <text evidence="2">The sequence shown here is derived from an EMBL/GenBank/DDBJ whole genome shotgun (WGS) entry which is preliminary data.</text>
</comment>
<reference evidence="2" key="2">
    <citation type="submission" date="2023-02" db="EMBL/GenBank/DDBJ databases">
        <authorList>
            <consortium name="DOE Joint Genome Institute"/>
            <person name="Mondo S.J."/>
            <person name="Chang Y."/>
            <person name="Wang Y."/>
            <person name="Ahrendt S."/>
            <person name="Andreopoulos W."/>
            <person name="Barry K."/>
            <person name="Beard J."/>
            <person name="Benny G.L."/>
            <person name="Blankenship S."/>
            <person name="Bonito G."/>
            <person name="Cuomo C."/>
            <person name="Desiro A."/>
            <person name="Gervers K.A."/>
            <person name="Hundley H."/>
            <person name="Kuo A."/>
            <person name="LaButti K."/>
            <person name="Lang B.F."/>
            <person name="Lipzen A."/>
            <person name="O'Donnell K."/>
            <person name="Pangilinan J."/>
            <person name="Reynolds N."/>
            <person name="Sandor L."/>
            <person name="Smith M.W."/>
            <person name="Tsang A."/>
            <person name="Grigoriev I.V."/>
            <person name="Stajich J.E."/>
            <person name="Spatafora J.W."/>
        </authorList>
    </citation>
    <scope>NUCLEOTIDE SEQUENCE</scope>
    <source>
        <strain evidence="2">RSA 2281</strain>
    </source>
</reference>
<protein>
    <submittedName>
        <fullName evidence="2">Uncharacterized protein</fullName>
    </submittedName>
</protein>
<evidence type="ECO:0000256" key="1">
    <source>
        <dbReference type="SAM" id="MobiDB-lite"/>
    </source>
</evidence>
<feature type="region of interest" description="Disordered" evidence="1">
    <location>
        <begin position="170"/>
        <end position="197"/>
    </location>
</feature>
<dbReference type="AlphaFoldDB" id="A0AAD5PGV8"/>
<reference evidence="2" key="1">
    <citation type="journal article" date="2022" name="IScience">
        <title>Evolution of zygomycete secretomes and the origins of terrestrial fungal ecologies.</title>
        <authorList>
            <person name="Chang Y."/>
            <person name="Wang Y."/>
            <person name="Mondo S."/>
            <person name="Ahrendt S."/>
            <person name="Andreopoulos W."/>
            <person name="Barry K."/>
            <person name="Beard J."/>
            <person name="Benny G.L."/>
            <person name="Blankenship S."/>
            <person name="Bonito G."/>
            <person name="Cuomo C."/>
            <person name="Desiro A."/>
            <person name="Gervers K.A."/>
            <person name="Hundley H."/>
            <person name="Kuo A."/>
            <person name="LaButti K."/>
            <person name="Lang B.F."/>
            <person name="Lipzen A."/>
            <person name="O'Donnell K."/>
            <person name="Pangilinan J."/>
            <person name="Reynolds N."/>
            <person name="Sandor L."/>
            <person name="Smith M.E."/>
            <person name="Tsang A."/>
            <person name="Grigoriev I.V."/>
            <person name="Stajich J.E."/>
            <person name="Spatafora J.W."/>
        </authorList>
    </citation>
    <scope>NUCLEOTIDE SEQUENCE</scope>
    <source>
        <strain evidence="2">RSA 2281</strain>
    </source>
</reference>
<organism evidence="2 3">
    <name type="scientific">Phascolomyces articulosus</name>
    <dbReference type="NCBI Taxonomy" id="60185"/>
    <lineage>
        <taxon>Eukaryota</taxon>
        <taxon>Fungi</taxon>
        <taxon>Fungi incertae sedis</taxon>
        <taxon>Mucoromycota</taxon>
        <taxon>Mucoromycotina</taxon>
        <taxon>Mucoromycetes</taxon>
        <taxon>Mucorales</taxon>
        <taxon>Lichtheimiaceae</taxon>
        <taxon>Phascolomyces</taxon>
    </lineage>
</organism>
<feature type="compositionally biased region" description="Basic and acidic residues" evidence="1">
    <location>
        <begin position="170"/>
        <end position="179"/>
    </location>
</feature>
<dbReference type="EMBL" id="JAIXMP010000006">
    <property type="protein sequence ID" value="KAI9271811.1"/>
    <property type="molecule type" value="Genomic_DNA"/>
</dbReference>